<dbReference type="RefSeq" id="WP_172324962.1">
    <property type="nucleotide sequence ID" value="NZ_JABKKE010000020.1"/>
</dbReference>
<evidence type="ECO:0000313" key="2">
    <source>
        <dbReference type="Proteomes" id="UP001193734"/>
    </source>
</evidence>
<comment type="caution">
    <text evidence="1">The sequence shown here is derived from an EMBL/GenBank/DDBJ whole genome shotgun (WGS) entry which is preliminary data.</text>
</comment>
<dbReference type="GeneID" id="82158377"/>
<sequence>SKLGAEYFDKKYGRGADGYVEGDKNYFDIVSFYKEKTRSPYINPREGNYNIKRKFPITGSRGSCSDYIIPGVSMGFPLLFVF</sequence>
<reference evidence="1 2" key="1">
    <citation type="submission" date="2020-05" db="EMBL/GenBank/DDBJ databases">
        <title>Distinct polysaccharide utilization as determinants for interspecies competition between intestinal Prevotella spp.</title>
        <authorList>
            <person name="Galvez E.J.C."/>
            <person name="Iljazovic A."/>
            <person name="Strowig T."/>
        </authorList>
    </citation>
    <scope>NUCLEOTIDE SEQUENCE [LARGE SCALE GENOMIC DNA]</scope>
    <source>
        <strain evidence="1 2">PROD</strain>
    </source>
</reference>
<protein>
    <submittedName>
        <fullName evidence="1">Uncharacterized protein</fullName>
    </submittedName>
</protein>
<dbReference type="EMBL" id="JABKKE010000020">
    <property type="protein sequence ID" value="NPE14922.1"/>
    <property type="molecule type" value="Genomic_DNA"/>
</dbReference>
<gene>
    <name evidence="1" type="ORF">HPS55_11435</name>
</gene>
<name>A0ABX2AVW4_9BACT</name>
<organism evidence="1 2">
    <name type="scientific">Xylanibacter rodentium</name>
    <dbReference type="NCBI Taxonomy" id="2736289"/>
    <lineage>
        <taxon>Bacteria</taxon>
        <taxon>Pseudomonadati</taxon>
        <taxon>Bacteroidota</taxon>
        <taxon>Bacteroidia</taxon>
        <taxon>Bacteroidales</taxon>
        <taxon>Prevotellaceae</taxon>
        <taxon>Xylanibacter</taxon>
    </lineage>
</organism>
<keyword evidence="2" id="KW-1185">Reference proteome</keyword>
<proteinExistence type="predicted"/>
<feature type="non-terminal residue" evidence="1">
    <location>
        <position position="1"/>
    </location>
</feature>
<accession>A0ABX2AVW4</accession>
<evidence type="ECO:0000313" key="1">
    <source>
        <dbReference type="EMBL" id="NPE14922.1"/>
    </source>
</evidence>
<dbReference type="Proteomes" id="UP001193734">
    <property type="component" value="Unassembled WGS sequence"/>
</dbReference>